<keyword evidence="2" id="KW-0547">Nucleotide-binding</keyword>
<evidence type="ECO:0000256" key="1">
    <source>
        <dbReference type="ARBA" id="ARBA00022448"/>
    </source>
</evidence>
<dbReference type="InterPro" id="IPR050166">
    <property type="entry name" value="ABC_transporter_ATP-bind"/>
</dbReference>
<dbReference type="GO" id="GO:0016887">
    <property type="term" value="F:ATP hydrolysis activity"/>
    <property type="evidence" value="ECO:0007669"/>
    <property type="project" value="InterPro"/>
</dbReference>
<dbReference type="PROSITE" id="PS50893">
    <property type="entry name" value="ABC_TRANSPORTER_2"/>
    <property type="match status" value="1"/>
</dbReference>
<dbReference type="SMART" id="SM00382">
    <property type="entry name" value="AAA"/>
    <property type="match status" value="1"/>
</dbReference>
<keyword evidence="3 5" id="KW-0067">ATP-binding</keyword>
<keyword evidence="1" id="KW-0813">Transport</keyword>
<dbReference type="AlphaFoldDB" id="A0A318S588"/>
<dbReference type="PANTHER" id="PTHR42788:SF13">
    <property type="entry name" value="ALIPHATIC SULFONATES IMPORT ATP-BINDING PROTEIN SSUB"/>
    <property type="match status" value="1"/>
</dbReference>
<dbReference type="InterPro" id="IPR003439">
    <property type="entry name" value="ABC_transporter-like_ATP-bd"/>
</dbReference>
<comment type="caution">
    <text evidence="5">The sequence shown here is derived from an EMBL/GenBank/DDBJ whole genome shotgun (WGS) entry which is preliminary data.</text>
</comment>
<dbReference type="RefSeq" id="WP_110887087.1">
    <property type="nucleotide sequence ID" value="NZ_QJSX01000009.1"/>
</dbReference>
<dbReference type="InterPro" id="IPR003593">
    <property type="entry name" value="AAA+_ATPase"/>
</dbReference>
<keyword evidence="6" id="KW-1185">Reference proteome</keyword>
<feature type="domain" description="ABC transporter" evidence="4">
    <location>
        <begin position="4"/>
        <end position="223"/>
    </location>
</feature>
<dbReference type="InterPro" id="IPR027417">
    <property type="entry name" value="P-loop_NTPase"/>
</dbReference>
<dbReference type="Gene3D" id="3.40.50.300">
    <property type="entry name" value="P-loop containing nucleotide triphosphate hydrolases"/>
    <property type="match status" value="1"/>
</dbReference>
<evidence type="ECO:0000256" key="2">
    <source>
        <dbReference type="ARBA" id="ARBA00022741"/>
    </source>
</evidence>
<evidence type="ECO:0000259" key="4">
    <source>
        <dbReference type="PROSITE" id="PS50893"/>
    </source>
</evidence>
<protein>
    <submittedName>
        <fullName evidence="5">NitT/TauT family transport system ATP-binding protein/sulfonate transport system ATP-binding protein</fullName>
    </submittedName>
</protein>
<name>A0A318S588_9DEIO</name>
<proteinExistence type="predicted"/>
<reference evidence="5 6" key="1">
    <citation type="submission" date="2018-06" db="EMBL/GenBank/DDBJ databases">
        <title>Genomic Encyclopedia of Type Strains, Phase IV (KMG-IV): sequencing the most valuable type-strain genomes for metagenomic binning, comparative biology and taxonomic classification.</title>
        <authorList>
            <person name="Goeker M."/>
        </authorList>
    </citation>
    <scope>NUCLEOTIDE SEQUENCE [LARGE SCALE GENOMIC DNA]</scope>
    <source>
        <strain evidence="5 6">DSM 18048</strain>
    </source>
</reference>
<organism evidence="5 6">
    <name type="scientific">Deinococcus yavapaiensis KR-236</name>
    <dbReference type="NCBI Taxonomy" id="694435"/>
    <lineage>
        <taxon>Bacteria</taxon>
        <taxon>Thermotogati</taxon>
        <taxon>Deinococcota</taxon>
        <taxon>Deinococci</taxon>
        <taxon>Deinococcales</taxon>
        <taxon>Deinococcaceae</taxon>
        <taxon>Deinococcus</taxon>
    </lineage>
</organism>
<dbReference type="PROSITE" id="PS00211">
    <property type="entry name" value="ABC_TRANSPORTER_1"/>
    <property type="match status" value="1"/>
</dbReference>
<sequence length="240" mass="26272">MIGVTFEGIEKRFAHEGGTRTILQHLNLEVAPGEVIALVGRSGCGKTTLLNLAAGLTRADEGRLTFSAPPRVGYVFQDARLLPWLTLEGNLTLVQPNVTAARVSHELARVGLAGRQRDYPSQLSLGMAQRAAVARALIIEPNLLLLDEPFGALDELTANELRAELLRLLQQTRATTLLVTHNPIEAVMLADRIVIIAGRPARERHVIDVNAQLDRSRPFDDPRVWALSRKVIDLLGHEAA</sequence>
<dbReference type="PANTHER" id="PTHR42788">
    <property type="entry name" value="TAURINE IMPORT ATP-BINDING PROTEIN-RELATED"/>
    <property type="match status" value="1"/>
</dbReference>
<evidence type="ECO:0000313" key="5">
    <source>
        <dbReference type="EMBL" id="PYE53274.1"/>
    </source>
</evidence>
<dbReference type="OrthoDB" id="9802264at2"/>
<dbReference type="InterPro" id="IPR017871">
    <property type="entry name" value="ABC_transporter-like_CS"/>
</dbReference>
<dbReference type="EMBL" id="QJSX01000009">
    <property type="protein sequence ID" value="PYE53274.1"/>
    <property type="molecule type" value="Genomic_DNA"/>
</dbReference>
<dbReference type="Pfam" id="PF00005">
    <property type="entry name" value="ABC_tran"/>
    <property type="match status" value="1"/>
</dbReference>
<gene>
    <name evidence="5" type="ORF">DES52_10946</name>
</gene>
<accession>A0A318S588</accession>
<dbReference type="Proteomes" id="UP000248326">
    <property type="component" value="Unassembled WGS sequence"/>
</dbReference>
<evidence type="ECO:0000256" key="3">
    <source>
        <dbReference type="ARBA" id="ARBA00022840"/>
    </source>
</evidence>
<dbReference type="SUPFAM" id="SSF52540">
    <property type="entry name" value="P-loop containing nucleoside triphosphate hydrolases"/>
    <property type="match status" value="1"/>
</dbReference>
<dbReference type="GO" id="GO:0005524">
    <property type="term" value="F:ATP binding"/>
    <property type="evidence" value="ECO:0007669"/>
    <property type="project" value="UniProtKB-KW"/>
</dbReference>
<evidence type="ECO:0000313" key="6">
    <source>
        <dbReference type="Proteomes" id="UP000248326"/>
    </source>
</evidence>